<dbReference type="EMBL" id="CP037492">
    <property type="protein sequence ID" value="QBL99350.1"/>
    <property type="molecule type" value="Genomic_DNA"/>
</dbReference>
<sequence>MKDVIEDVEKQKVKLISKEEKLLFIRIEEIENRKIYHTKIMKDLYTFGIDKNQKDKFFISLRGLFNEEKAEWFRLFSLKEDNKFLGIYYGYRKPIKNAIRKYEENGIIKSIAFSKVYYIEFRFKKGSVFCYLRSFIYLLRKDKVHKKYYKTLLNMLSGLEKEVYKFYEKKLPEGGLINKWILKNQK</sequence>
<keyword evidence="5" id="KW-1185">Reference proteome</keyword>
<dbReference type="Proteomes" id="UP000230633">
    <property type="component" value="Plasmid pYekat-1-cp30-8"/>
</dbReference>
<evidence type="ECO:0000313" key="4">
    <source>
        <dbReference type="EMBL" id="WDE71893.1"/>
    </source>
</evidence>
<dbReference type="AlphaFoldDB" id="A0A481YLS2"/>
<dbReference type="InterPro" id="IPR004180">
    <property type="entry name" value="DUF226_BOR_spp"/>
</dbReference>
<geneLocation type="plasmid" evidence="4 5">
    <name>pYekat-1-cp30-8</name>
</geneLocation>
<protein>
    <submittedName>
        <fullName evidence="2">DUF226 domain-containing protein</fullName>
    </submittedName>
</protein>
<dbReference type="Proteomes" id="UP001164513">
    <property type="component" value="Plasmid pZSt-cp30-8"/>
</dbReference>
<dbReference type="EMBL" id="CP114728">
    <property type="protein sequence ID" value="WAZ72701.1"/>
    <property type="molecule type" value="Genomic_DNA"/>
</dbReference>
<dbReference type="RefSeq" id="WP_099528545.1">
    <property type="nucleotide sequence ID" value="NZ_CP024209.2"/>
</dbReference>
<evidence type="ECO:0000313" key="6">
    <source>
        <dbReference type="Proteomes" id="UP001164513"/>
    </source>
</evidence>
<accession>A0A481YLS2</accession>
<dbReference type="Pfam" id="PF02890">
    <property type="entry name" value="DUF226"/>
    <property type="match status" value="1"/>
</dbReference>
<dbReference type="EMBL" id="CP036753">
    <property type="protein sequence ID" value="QBK63911.1"/>
    <property type="molecule type" value="Genomic_DNA"/>
</dbReference>
<organism evidence="2">
    <name type="scientific">Borrelia miyamotoi</name>
    <dbReference type="NCBI Taxonomy" id="47466"/>
    <lineage>
        <taxon>Bacteria</taxon>
        <taxon>Pseudomonadati</taxon>
        <taxon>Spirochaetota</taxon>
        <taxon>Spirochaetia</taxon>
        <taxon>Spirochaetales</taxon>
        <taxon>Borreliaceae</taxon>
        <taxon>Borrelia</taxon>
    </lineage>
</organism>
<proteinExistence type="predicted"/>
<evidence type="ECO:0000313" key="3">
    <source>
        <dbReference type="EMBL" id="WAZ72701.1"/>
    </source>
</evidence>
<geneLocation type="plasmid" evidence="2">
    <name>unnamed</name>
</geneLocation>
<reference evidence="2" key="1">
    <citation type="submission" date="2019-03" db="EMBL/GenBank/DDBJ databases">
        <title>Whole genome sequencing of Borrelia miyamotoi strains isolated at the Russian territory.</title>
        <authorList>
            <person name="Kuleshov K.V."/>
            <person name="Platonov A.E."/>
            <person name="Goptar I.A."/>
            <person name="Shipulin G.A."/>
            <person name="Markelov M.L."/>
            <person name="Koetsveld J."/>
            <person name="Kolyasnikova N.M."/>
            <person name="Sarksyan D.S."/>
            <person name="Toporkova M.G."/>
            <person name="Hovius J.W."/>
        </authorList>
    </citation>
    <scope>NUCLEOTIDE SEQUENCE</scope>
    <source>
        <strain evidence="2">Yekat-18</strain>
        <strain evidence="1">Yekat-31</strain>
        <plasmid evidence="2">unnamed</plasmid>
    </source>
</reference>
<evidence type="ECO:0000313" key="2">
    <source>
        <dbReference type="EMBL" id="QBL99350.1"/>
    </source>
</evidence>
<evidence type="ECO:0000313" key="5">
    <source>
        <dbReference type="Proteomes" id="UP000230633"/>
    </source>
</evidence>
<reference evidence="3" key="2">
    <citation type="submission" date="2022-12" db="EMBL/GenBank/DDBJ databases">
        <title>B. miyamotoi WGS.</title>
        <authorList>
            <person name="Gabriele M."/>
            <person name="Kuleshov K.V."/>
            <person name="Hepner S."/>
            <person name="Hoornstra D."/>
            <person name="Hovius J.W."/>
            <person name="Platonov A.E."/>
            <person name="Fingerle V."/>
            <person name="Strube C."/>
        </authorList>
    </citation>
    <scope>NUCLEOTIDE SEQUENCE</scope>
    <source>
        <strain evidence="4">Yekat-1</strain>
        <strain evidence="3">ZStruIII14-9</strain>
        <plasmid evidence="4">pYekat-1-cp30-8</plasmid>
        <plasmid evidence="3">pZSt-cp30-8</plasmid>
    </source>
</reference>
<dbReference type="EMBL" id="CP117155">
    <property type="protein sequence ID" value="WDE71893.1"/>
    <property type="molecule type" value="Genomic_DNA"/>
</dbReference>
<gene>
    <name evidence="4" type="ORF">CNO13_07790</name>
    <name evidence="1" type="ORF">EZU68_05910</name>
    <name evidence="2" type="ORF">EZU71_05765</name>
    <name evidence="3" type="ORF">O5404_06610</name>
</gene>
<keyword evidence="2" id="KW-0614">Plasmid</keyword>
<geneLocation type="plasmid" evidence="3 6">
    <name>pZSt-cp30-8</name>
</geneLocation>
<name>A0A481YLS2_9SPIR</name>
<evidence type="ECO:0000313" key="1">
    <source>
        <dbReference type="EMBL" id="QBK63911.1"/>
    </source>
</evidence>